<evidence type="ECO:0000256" key="6">
    <source>
        <dbReference type="SAM" id="MobiDB-lite"/>
    </source>
</evidence>
<dbReference type="PANTHER" id="PTHR45705">
    <property type="entry name" value="FI20236P1"/>
    <property type="match status" value="1"/>
</dbReference>
<keyword evidence="4" id="KW-0862">Zinc</keyword>
<feature type="compositionally biased region" description="Low complexity" evidence="6">
    <location>
        <begin position="184"/>
        <end position="201"/>
    </location>
</feature>
<evidence type="ECO:0000313" key="9">
    <source>
        <dbReference type="Proteomes" id="UP000444721"/>
    </source>
</evidence>
<dbReference type="SUPFAM" id="SSF57863">
    <property type="entry name" value="ArfGap/RecO-like zinc finger"/>
    <property type="match status" value="1"/>
</dbReference>
<dbReference type="PRINTS" id="PR00405">
    <property type="entry name" value="REVINTRACTNG"/>
</dbReference>
<dbReference type="GO" id="GO:0005096">
    <property type="term" value="F:GTPase activator activity"/>
    <property type="evidence" value="ECO:0007669"/>
    <property type="project" value="UniProtKB-KW"/>
</dbReference>
<dbReference type="GeneID" id="68108944"/>
<dbReference type="InterPro" id="IPR051718">
    <property type="entry name" value="ARF_GTPase-activating"/>
</dbReference>
<dbReference type="Gene3D" id="1.10.220.150">
    <property type="entry name" value="Arf GTPase activating protein"/>
    <property type="match status" value="1"/>
</dbReference>
<reference evidence="8 9" key="1">
    <citation type="journal article" date="2019" name="Sci. Rep.">
        <title>Nanopore sequencing improves the draft genome of the human pathogenic amoeba Naegleria fowleri.</title>
        <authorList>
            <person name="Liechti N."/>
            <person name="Schurch N."/>
            <person name="Bruggmann R."/>
            <person name="Wittwer M."/>
        </authorList>
    </citation>
    <scope>NUCLEOTIDE SEQUENCE [LARGE SCALE GENOMIC DNA]</scope>
    <source>
        <strain evidence="8 9">ATCC 30894</strain>
    </source>
</reference>
<evidence type="ECO:0000256" key="2">
    <source>
        <dbReference type="ARBA" id="ARBA00022723"/>
    </source>
</evidence>
<dbReference type="Pfam" id="PF01412">
    <property type="entry name" value="ArfGap"/>
    <property type="match status" value="1"/>
</dbReference>
<gene>
    <name evidence="8" type="ORF">FDP41_001726</name>
</gene>
<dbReference type="VEuPathDB" id="AmoebaDB:NfTy_054960"/>
<dbReference type="PROSITE" id="PS50115">
    <property type="entry name" value="ARFGAP"/>
    <property type="match status" value="1"/>
</dbReference>
<dbReference type="OrthoDB" id="10266696at2759"/>
<dbReference type="EMBL" id="VFQX01000027">
    <property type="protein sequence ID" value="KAF0979383.1"/>
    <property type="molecule type" value="Genomic_DNA"/>
</dbReference>
<sequence length="391" mass="42436">MASKGENNSRNKKIVADLLKLPGNKVCADCNARGPQWASTTQGVFVCIRCAGLHRKLGTHISKVRSVGLDSWNDEQTRMVELFGNEKANAIYEAKLDKEKPNPDTDTATVEKFIRAKYERKIWIDKEEEARQYGNLKLGNDSEESSPATTPSTPLRTSASTQNFASKTPSTSNLRSVSSQDEVSSMANSNSNSRNNISNASKTPTPKIQPSTSTPSLISFDDNKDDLQQFVIRDNVTSQNSNNTPVVSGKDSVLAMFESPPVQPLRNGPPQNPNQPLIIPGGPPPLNNNNGIRMPPPINNGVRPTGPPPYMMPPMGRGYPPTTGSPLMNGPPPLNNNGFMNGPPPPMNGGFMNGPPPLNNGNFMMNGPPPMMGRGYPTQPTFNNHNNGMRY</sequence>
<organism evidence="8 9">
    <name type="scientific">Naegleria fowleri</name>
    <name type="common">Brain eating amoeba</name>
    <dbReference type="NCBI Taxonomy" id="5763"/>
    <lineage>
        <taxon>Eukaryota</taxon>
        <taxon>Discoba</taxon>
        <taxon>Heterolobosea</taxon>
        <taxon>Tetramitia</taxon>
        <taxon>Eutetramitia</taxon>
        <taxon>Vahlkampfiidae</taxon>
        <taxon>Naegleria</taxon>
    </lineage>
</organism>
<accession>A0A6A5BN01</accession>
<evidence type="ECO:0000256" key="5">
    <source>
        <dbReference type="PROSITE-ProRule" id="PRU00288"/>
    </source>
</evidence>
<dbReference type="OMA" id="DENRFCA"/>
<feature type="compositionally biased region" description="Low complexity" evidence="6">
    <location>
        <begin position="145"/>
        <end position="161"/>
    </location>
</feature>
<feature type="domain" description="Arf-GAP" evidence="7">
    <location>
        <begin position="12"/>
        <end position="131"/>
    </location>
</feature>
<evidence type="ECO:0000313" key="8">
    <source>
        <dbReference type="EMBL" id="KAF0979383.1"/>
    </source>
</evidence>
<protein>
    <recommendedName>
        <fullName evidence="7">Arf-GAP domain-containing protein</fullName>
    </recommendedName>
</protein>
<dbReference type="InterPro" id="IPR038508">
    <property type="entry name" value="ArfGAP_dom_sf"/>
</dbReference>
<dbReference type="GO" id="GO:0005737">
    <property type="term" value="C:cytoplasm"/>
    <property type="evidence" value="ECO:0007669"/>
    <property type="project" value="TreeGrafter"/>
</dbReference>
<dbReference type="InterPro" id="IPR001164">
    <property type="entry name" value="ArfGAP_dom"/>
</dbReference>
<feature type="compositionally biased region" description="Polar residues" evidence="6">
    <location>
        <begin position="162"/>
        <end position="183"/>
    </location>
</feature>
<dbReference type="VEuPathDB" id="AmoebaDB:FDP41_001726"/>
<keyword evidence="3 5" id="KW-0863">Zinc-finger</keyword>
<dbReference type="PANTHER" id="PTHR45705:SF1">
    <property type="entry name" value="FI20236P1"/>
    <property type="match status" value="1"/>
</dbReference>
<evidence type="ECO:0000256" key="1">
    <source>
        <dbReference type="ARBA" id="ARBA00022468"/>
    </source>
</evidence>
<dbReference type="CDD" id="cd08204">
    <property type="entry name" value="ArfGap"/>
    <property type="match status" value="1"/>
</dbReference>
<keyword evidence="9" id="KW-1185">Reference proteome</keyword>
<dbReference type="VEuPathDB" id="AmoebaDB:NF0035970"/>
<dbReference type="AlphaFoldDB" id="A0A6A5BN01"/>
<dbReference type="GO" id="GO:0008270">
    <property type="term" value="F:zinc ion binding"/>
    <property type="evidence" value="ECO:0007669"/>
    <property type="project" value="UniProtKB-KW"/>
</dbReference>
<dbReference type="RefSeq" id="XP_044564096.1">
    <property type="nucleotide sequence ID" value="XM_044704842.1"/>
</dbReference>
<evidence type="ECO:0000256" key="3">
    <source>
        <dbReference type="ARBA" id="ARBA00022771"/>
    </source>
</evidence>
<keyword evidence="1" id="KW-0343">GTPase activation</keyword>
<name>A0A6A5BN01_NAEFO</name>
<dbReference type="InterPro" id="IPR037278">
    <property type="entry name" value="ARFGAP/RecO"/>
</dbReference>
<dbReference type="SMART" id="SM00105">
    <property type="entry name" value="ArfGap"/>
    <property type="match status" value="1"/>
</dbReference>
<dbReference type="Proteomes" id="UP000444721">
    <property type="component" value="Unassembled WGS sequence"/>
</dbReference>
<dbReference type="FunFam" id="1.10.220.150:FF:000009">
    <property type="entry name" value="stromal membrane-associated protein 1 isoform X1"/>
    <property type="match status" value="1"/>
</dbReference>
<evidence type="ECO:0000256" key="4">
    <source>
        <dbReference type="ARBA" id="ARBA00022833"/>
    </source>
</evidence>
<keyword evidence="2" id="KW-0479">Metal-binding</keyword>
<comment type="caution">
    <text evidence="8">The sequence shown here is derived from an EMBL/GenBank/DDBJ whole genome shotgun (WGS) entry which is preliminary data.</text>
</comment>
<feature type="region of interest" description="Disordered" evidence="6">
    <location>
        <begin position="136"/>
        <end position="221"/>
    </location>
</feature>
<evidence type="ECO:0000259" key="7">
    <source>
        <dbReference type="PROSITE" id="PS50115"/>
    </source>
</evidence>
<proteinExistence type="predicted"/>
<feature type="compositionally biased region" description="Polar residues" evidence="6">
    <location>
        <begin position="202"/>
        <end position="217"/>
    </location>
</feature>